<sequence>MSGEALARQLKSARAKQTINGVISLDGGTITDHQGINDAFQRYYYNLYSSDSVDDPNLLFDFFKDLNIPTLSPDEVSALDAPLQQQEITAAIKSLQSRHSPGPDGLPSEFYATFAEKSSPILANLYKDSFARGAFPNSLNQAYITLLPKKDKNLLECGSYRLTLLLNSNYKILAKVLANRLERVLPNIIASDQTGFVKNRRSFSSIRRLFNILYTPSQANSECLLSMDAEKAFDRVEWDYLFEVLSRFGVGHQFLSWVKLLYACPTAMVLTNNHYSEPFRLHRGTRQGCPLCPLLFVLAIEPLAIAIRNNHSIHGISRNGIEHKLSLYADDLLLFVSESEVTIPSILDLFNKFGRVSGYKLNLHKSELLSLNMPDSTIAKINVPFKIAVHSFVYLGITVTKYFCDFFKENFSKLQHNVQQDLSKWLPFPLSLVGRVNVIKMSVLPKYLYLFQSLPVYVPNVYFKKLDSIISSFLWNCKKPRIRKEHLQKSKQDGGLALPNFRHYYWASNLCCLSFWMRYQRDDSGPA</sequence>
<dbReference type="InterPro" id="IPR000477">
    <property type="entry name" value="RT_dom"/>
</dbReference>
<keyword evidence="3" id="KW-1185">Reference proteome</keyword>
<dbReference type="PROSITE" id="PS50878">
    <property type="entry name" value="RT_POL"/>
    <property type="match status" value="1"/>
</dbReference>
<accession>A0A672GJR5</accession>
<dbReference type="CDD" id="cd01650">
    <property type="entry name" value="RT_nLTR_like"/>
    <property type="match status" value="1"/>
</dbReference>
<dbReference type="AlphaFoldDB" id="A0A672GJR5"/>
<proteinExistence type="predicted"/>
<dbReference type="OMA" id="IDIMWAV"/>
<reference evidence="2" key="3">
    <citation type="submission" date="2025-09" db="UniProtKB">
        <authorList>
            <consortium name="Ensembl"/>
        </authorList>
    </citation>
    <scope>IDENTIFICATION</scope>
</reference>
<reference evidence="2" key="1">
    <citation type="submission" date="2019-06" db="EMBL/GenBank/DDBJ databases">
        <authorList>
            <consortium name="Wellcome Sanger Institute Data Sharing"/>
        </authorList>
    </citation>
    <scope>NUCLEOTIDE SEQUENCE [LARGE SCALE GENOMIC DNA]</scope>
</reference>
<feature type="domain" description="Reverse transcriptase" evidence="1">
    <location>
        <begin position="128"/>
        <end position="399"/>
    </location>
</feature>
<reference evidence="2" key="2">
    <citation type="submission" date="2025-08" db="UniProtKB">
        <authorList>
            <consortium name="Ensembl"/>
        </authorList>
    </citation>
    <scope>IDENTIFICATION</scope>
</reference>
<evidence type="ECO:0000313" key="3">
    <source>
        <dbReference type="Proteomes" id="UP000472267"/>
    </source>
</evidence>
<dbReference type="PANTHER" id="PTHR31635:SF196">
    <property type="entry name" value="REVERSE TRANSCRIPTASE DOMAIN-CONTAINING PROTEIN-RELATED"/>
    <property type="match status" value="1"/>
</dbReference>
<dbReference type="PANTHER" id="PTHR31635">
    <property type="entry name" value="REVERSE TRANSCRIPTASE DOMAIN-CONTAINING PROTEIN-RELATED"/>
    <property type="match status" value="1"/>
</dbReference>
<dbReference type="InterPro" id="IPR043502">
    <property type="entry name" value="DNA/RNA_pol_sf"/>
</dbReference>
<evidence type="ECO:0000259" key="1">
    <source>
        <dbReference type="PROSITE" id="PS50878"/>
    </source>
</evidence>
<dbReference type="Ensembl" id="ENSSFAT00005017857.1">
    <property type="protein sequence ID" value="ENSSFAP00005017190.1"/>
    <property type="gene ID" value="ENSSFAG00005009096.1"/>
</dbReference>
<name>A0A672GJR5_SALFA</name>
<dbReference type="Pfam" id="PF00078">
    <property type="entry name" value="RVT_1"/>
    <property type="match status" value="1"/>
</dbReference>
<evidence type="ECO:0000313" key="2">
    <source>
        <dbReference type="Ensembl" id="ENSSFAP00005017190.1"/>
    </source>
</evidence>
<organism evidence="2 3">
    <name type="scientific">Salarias fasciatus</name>
    <name type="common">Jewelled blenny</name>
    <name type="synonym">Blennius fasciatus</name>
    <dbReference type="NCBI Taxonomy" id="181472"/>
    <lineage>
        <taxon>Eukaryota</taxon>
        <taxon>Metazoa</taxon>
        <taxon>Chordata</taxon>
        <taxon>Craniata</taxon>
        <taxon>Vertebrata</taxon>
        <taxon>Euteleostomi</taxon>
        <taxon>Actinopterygii</taxon>
        <taxon>Neopterygii</taxon>
        <taxon>Teleostei</taxon>
        <taxon>Neoteleostei</taxon>
        <taxon>Acanthomorphata</taxon>
        <taxon>Ovalentaria</taxon>
        <taxon>Blenniimorphae</taxon>
        <taxon>Blenniiformes</taxon>
        <taxon>Blennioidei</taxon>
        <taxon>Blenniidae</taxon>
        <taxon>Salariinae</taxon>
        <taxon>Salarias</taxon>
    </lineage>
</organism>
<dbReference type="SUPFAM" id="SSF56672">
    <property type="entry name" value="DNA/RNA polymerases"/>
    <property type="match status" value="1"/>
</dbReference>
<dbReference type="Proteomes" id="UP000472267">
    <property type="component" value="Chromosome 10"/>
</dbReference>
<protein>
    <recommendedName>
        <fullName evidence="1">Reverse transcriptase domain-containing protein</fullName>
    </recommendedName>
</protein>
<dbReference type="InParanoid" id="A0A672GJR5"/>